<feature type="transmembrane region" description="Helical" evidence="2">
    <location>
        <begin position="34"/>
        <end position="56"/>
    </location>
</feature>
<evidence type="ECO:0000313" key="4">
    <source>
        <dbReference type="Proteomes" id="UP000190827"/>
    </source>
</evidence>
<evidence type="ECO:0000256" key="2">
    <source>
        <dbReference type="SAM" id="Phobius"/>
    </source>
</evidence>
<keyword evidence="4" id="KW-1185">Reference proteome</keyword>
<evidence type="ECO:0000313" key="3">
    <source>
        <dbReference type="EMBL" id="SKC55159.1"/>
    </source>
</evidence>
<keyword evidence="2" id="KW-0472">Membrane</keyword>
<reference evidence="3 4" key="1">
    <citation type="submission" date="2017-02" db="EMBL/GenBank/DDBJ databases">
        <authorList>
            <person name="Varghese N."/>
            <person name="Submissions S."/>
        </authorList>
    </citation>
    <scope>NUCLEOTIDE SEQUENCE [LARGE SCALE GENOMIC DNA]</scope>
    <source>
        <strain evidence="3 4">VKM Ac-1787</strain>
    </source>
</reference>
<proteinExistence type="predicted"/>
<accession>A0ABY1LKY3</accession>
<feature type="region of interest" description="Disordered" evidence="1">
    <location>
        <begin position="139"/>
        <end position="176"/>
    </location>
</feature>
<feature type="transmembrane region" description="Helical" evidence="2">
    <location>
        <begin position="96"/>
        <end position="118"/>
    </location>
</feature>
<feature type="transmembrane region" description="Helical" evidence="2">
    <location>
        <begin position="7"/>
        <end position="28"/>
    </location>
</feature>
<gene>
    <name evidence="3" type="ORF">SAMN06295973_1908</name>
</gene>
<dbReference type="Proteomes" id="UP000190827">
    <property type="component" value="Unassembled WGS sequence"/>
</dbReference>
<keyword evidence="2" id="KW-1133">Transmembrane helix</keyword>
<evidence type="ECO:0000256" key="1">
    <source>
        <dbReference type="SAM" id="MobiDB-lite"/>
    </source>
</evidence>
<name>A0ABY1LKY3_9MICO</name>
<evidence type="ECO:0008006" key="5">
    <source>
        <dbReference type="Google" id="ProtNLM"/>
    </source>
</evidence>
<keyword evidence="2" id="KW-0812">Transmembrane</keyword>
<organism evidence="3 4">
    <name type="scientific">Plantibacter cousiniae</name>
    <name type="common">nom. nud.</name>
    <dbReference type="NCBI Taxonomy" id="199709"/>
    <lineage>
        <taxon>Bacteria</taxon>
        <taxon>Bacillati</taxon>
        <taxon>Actinomycetota</taxon>
        <taxon>Actinomycetes</taxon>
        <taxon>Micrococcales</taxon>
        <taxon>Microbacteriaceae</taxon>
        <taxon>Plantibacter</taxon>
    </lineage>
</organism>
<protein>
    <recommendedName>
        <fullName evidence="5">MFS transporter</fullName>
    </recommendedName>
</protein>
<feature type="transmembrane region" description="Helical" evidence="2">
    <location>
        <begin position="68"/>
        <end position="90"/>
    </location>
</feature>
<comment type="caution">
    <text evidence="3">The sequence shown here is derived from an EMBL/GenBank/DDBJ whole genome shotgun (WGS) entry which is preliminary data.</text>
</comment>
<dbReference type="EMBL" id="FUZO01000001">
    <property type="protein sequence ID" value="SKC55159.1"/>
    <property type="molecule type" value="Genomic_DNA"/>
</dbReference>
<sequence length="176" mass="19088">MIIRRAFYYWRFAAIFVLPAWPFVGWGLFGESGWSLFGLFIAMPILAIALAAIAFLISARASVRTTKLVSWTDVGLLALWHVTIICFGSFSSGVALWAVLGVVAGLAAFWGVIAQLISETARRARETMAEFERMAAAAGPGTVPGSAIPPQPRFDPGPIDGGEFIVIEESKPDERR</sequence>
<dbReference type="RefSeq" id="WP_079705658.1">
    <property type="nucleotide sequence ID" value="NZ_FUZO01000001.1"/>
</dbReference>